<accession>A0A1N7G834</accession>
<reference evidence="1 2" key="1">
    <citation type="submission" date="2017-01" db="EMBL/GenBank/DDBJ databases">
        <authorList>
            <person name="Mah S.A."/>
            <person name="Swanson W.J."/>
            <person name="Moy G.W."/>
            <person name="Vacquier V.D."/>
        </authorList>
    </citation>
    <scope>NUCLEOTIDE SEQUENCE [LARGE SCALE GENOMIC DNA]</scope>
    <source>
        <strain evidence="1 2">CPCC 203464</strain>
    </source>
</reference>
<dbReference type="AlphaFoldDB" id="A0A1N7G834"/>
<gene>
    <name evidence="1" type="ORF">SAMN05445060_2587</name>
</gene>
<proteinExistence type="predicted"/>
<protein>
    <submittedName>
        <fullName evidence="1">Uncharacterized protein</fullName>
    </submittedName>
</protein>
<dbReference type="RefSeq" id="WP_076480119.1">
    <property type="nucleotide sequence ID" value="NZ_FTNT01000007.1"/>
</dbReference>
<keyword evidence="2" id="KW-1185">Reference proteome</keyword>
<dbReference type="STRING" id="1344003.SAMN05445060_2587"/>
<organism evidence="1 2">
    <name type="scientific">Williamsia sterculiae</name>
    <dbReference type="NCBI Taxonomy" id="1344003"/>
    <lineage>
        <taxon>Bacteria</taxon>
        <taxon>Bacillati</taxon>
        <taxon>Actinomycetota</taxon>
        <taxon>Actinomycetes</taxon>
        <taxon>Mycobacteriales</taxon>
        <taxon>Nocardiaceae</taxon>
        <taxon>Williamsia</taxon>
    </lineage>
</organism>
<evidence type="ECO:0000313" key="2">
    <source>
        <dbReference type="Proteomes" id="UP000186218"/>
    </source>
</evidence>
<dbReference type="EMBL" id="FTNT01000007">
    <property type="protein sequence ID" value="SIS08735.1"/>
    <property type="molecule type" value="Genomic_DNA"/>
</dbReference>
<dbReference type="Proteomes" id="UP000186218">
    <property type="component" value="Unassembled WGS sequence"/>
</dbReference>
<sequence length="90" mass="9935">MPYADQQVMHTVRSIIDEAEADRCGVGRRFDRLVGDELTERMRVWSAGAPSTRVARAGVIMTRLRQAARAGDRVEIVAAAVRLGQLVATR</sequence>
<evidence type="ECO:0000313" key="1">
    <source>
        <dbReference type="EMBL" id="SIS08735.1"/>
    </source>
</evidence>
<name>A0A1N7G834_9NOCA</name>